<dbReference type="PROSITE" id="PS50977">
    <property type="entry name" value="HTH_TETR_2"/>
    <property type="match status" value="1"/>
</dbReference>
<evidence type="ECO:0000259" key="5">
    <source>
        <dbReference type="PROSITE" id="PS50977"/>
    </source>
</evidence>
<dbReference type="InterPro" id="IPR001647">
    <property type="entry name" value="HTH_TetR"/>
</dbReference>
<dbReference type="Gene3D" id="1.10.357.10">
    <property type="entry name" value="Tetracycline Repressor, domain 2"/>
    <property type="match status" value="1"/>
</dbReference>
<dbReference type="SUPFAM" id="SSF48498">
    <property type="entry name" value="Tetracyclin repressor-like, C-terminal domain"/>
    <property type="match status" value="1"/>
</dbReference>
<dbReference type="GO" id="GO:0000976">
    <property type="term" value="F:transcription cis-regulatory region binding"/>
    <property type="evidence" value="ECO:0007669"/>
    <property type="project" value="TreeGrafter"/>
</dbReference>
<dbReference type="InterPro" id="IPR050109">
    <property type="entry name" value="HTH-type_TetR-like_transc_reg"/>
</dbReference>
<keyword evidence="7" id="KW-1185">Reference proteome</keyword>
<keyword evidence="1" id="KW-0805">Transcription regulation</keyword>
<dbReference type="PRINTS" id="PR00455">
    <property type="entry name" value="HTHTETR"/>
</dbReference>
<dbReference type="Proteomes" id="UP000199473">
    <property type="component" value="Unassembled WGS sequence"/>
</dbReference>
<dbReference type="AlphaFoldDB" id="A0A1I4C1H5"/>
<gene>
    <name evidence="6" type="ORF">SAMN02745775_106331</name>
</gene>
<dbReference type="InterPro" id="IPR041478">
    <property type="entry name" value="TetR_C_27"/>
</dbReference>
<evidence type="ECO:0000313" key="7">
    <source>
        <dbReference type="Proteomes" id="UP000199473"/>
    </source>
</evidence>
<dbReference type="Pfam" id="PF17935">
    <property type="entry name" value="TetR_C_27"/>
    <property type="match status" value="1"/>
</dbReference>
<evidence type="ECO:0000313" key="6">
    <source>
        <dbReference type="EMBL" id="SFK74928.1"/>
    </source>
</evidence>
<dbReference type="InterPro" id="IPR036271">
    <property type="entry name" value="Tet_transcr_reg_TetR-rel_C_sf"/>
</dbReference>
<keyword evidence="2 4" id="KW-0238">DNA-binding</keyword>
<dbReference type="InterPro" id="IPR009057">
    <property type="entry name" value="Homeodomain-like_sf"/>
</dbReference>
<organism evidence="6 7">
    <name type="scientific">Falsiroseomonas stagni DSM 19981</name>
    <dbReference type="NCBI Taxonomy" id="1123062"/>
    <lineage>
        <taxon>Bacteria</taxon>
        <taxon>Pseudomonadati</taxon>
        <taxon>Pseudomonadota</taxon>
        <taxon>Alphaproteobacteria</taxon>
        <taxon>Acetobacterales</taxon>
        <taxon>Roseomonadaceae</taxon>
        <taxon>Falsiroseomonas</taxon>
    </lineage>
</organism>
<evidence type="ECO:0000256" key="2">
    <source>
        <dbReference type="ARBA" id="ARBA00023125"/>
    </source>
</evidence>
<feature type="DNA-binding region" description="H-T-H motif" evidence="4">
    <location>
        <begin position="38"/>
        <end position="57"/>
    </location>
</feature>
<evidence type="ECO:0000256" key="3">
    <source>
        <dbReference type="ARBA" id="ARBA00023163"/>
    </source>
</evidence>
<name>A0A1I4C1H5_9PROT</name>
<dbReference type="RefSeq" id="WP_092961155.1">
    <property type="nucleotide sequence ID" value="NZ_FOSQ01000006.1"/>
</dbReference>
<reference evidence="6 7" key="1">
    <citation type="submission" date="2016-10" db="EMBL/GenBank/DDBJ databases">
        <authorList>
            <person name="de Groot N.N."/>
        </authorList>
    </citation>
    <scope>NUCLEOTIDE SEQUENCE [LARGE SCALE GENOMIC DNA]</scope>
    <source>
        <strain evidence="6 7">DSM 19981</strain>
    </source>
</reference>
<dbReference type="OrthoDB" id="9802802at2"/>
<dbReference type="STRING" id="1123062.SAMN02745775_106331"/>
<dbReference type="SUPFAM" id="SSF46689">
    <property type="entry name" value="Homeodomain-like"/>
    <property type="match status" value="1"/>
</dbReference>
<evidence type="ECO:0000256" key="4">
    <source>
        <dbReference type="PROSITE-ProRule" id="PRU00335"/>
    </source>
</evidence>
<evidence type="ECO:0000256" key="1">
    <source>
        <dbReference type="ARBA" id="ARBA00023015"/>
    </source>
</evidence>
<proteinExistence type="predicted"/>
<accession>A0A1I4C1H5</accession>
<dbReference type="GO" id="GO:0003700">
    <property type="term" value="F:DNA-binding transcription factor activity"/>
    <property type="evidence" value="ECO:0007669"/>
    <property type="project" value="TreeGrafter"/>
</dbReference>
<sequence>MNTIDQPTRRGASAEETRRRIADTAEALFRSMGYQKTAVADIARELGMSPANIYRFYASKSAINEAIASRMMGSVEAETWTIARGPGTPSERLRLLLRTMHQRHIALFFSERRLHDMVTAAMAEHWDAVERFIHSVQTAIRHVLMDGLASGEFGGFDAEKTAESIKQATLAFTHPGLIAECMANIKSDTELAQDLEAMVDLLLRALRP</sequence>
<dbReference type="PANTHER" id="PTHR30055">
    <property type="entry name" value="HTH-TYPE TRANSCRIPTIONAL REGULATOR RUTR"/>
    <property type="match status" value="1"/>
</dbReference>
<protein>
    <submittedName>
        <fullName evidence="6">Transcriptional regulator, TetR family</fullName>
    </submittedName>
</protein>
<keyword evidence="3" id="KW-0804">Transcription</keyword>
<dbReference type="EMBL" id="FOSQ01000006">
    <property type="protein sequence ID" value="SFK74928.1"/>
    <property type="molecule type" value="Genomic_DNA"/>
</dbReference>
<feature type="domain" description="HTH tetR-type" evidence="5">
    <location>
        <begin position="15"/>
        <end position="75"/>
    </location>
</feature>
<dbReference type="Pfam" id="PF00440">
    <property type="entry name" value="TetR_N"/>
    <property type="match status" value="1"/>
</dbReference>
<dbReference type="PANTHER" id="PTHR30055:SF151">
    <property type="entry name" value="TRANSCRIPTIONAL REGULATORY PROTEIN"/>
    <property type="match status" value="1"/>
</dbReference>